<keyword evidence="4" id="KW-0812">Transmembrane</keyword>
<dbReference type="GO" id="GO:0016881">
    <property type="term" value="F:acid-amino acid ligase activity"/>
    <property type="evidence" value="ECO:0007669"/>
    <property type="project" value="InterPro"/>
</dbReference>
<dbReference type="AlphaFoldDB" id="A0A0G0BLH6"/>
<evidence type="ECO:0000259" key="5">
    <source>
        <dbReference type="Pfam" id="PF02875"/>
    </source>
</evidence>
<dbReference type="SUPFAM" id="SSF53244">
    <property type="entry name" value="MurD-like peptide ligases, peptide-binding domain"/>
    <property type="match status" value="1"/>
</dbReference>
<gene>
    <name evidence="7" type="ORF">UR67_C0001G0187</name>
</gene>
<name>A0A0G0BLH6_UNCC3</name>
<evidence type="ECO:0000256" key="4">
    <source>
        <dbReference type="SAM" id="Phobius"/>
    </source>
</evidence>
<evidence type="ECO:0000259" key="6">
    <source>
        <dbReference type="Pfam" id="PF08245"/>
    </source>
</evidence>
<organism evidence="7 8">
    <name type="scientific">candidate division CPR3 bacterium GW2011_GWF2_35_18</name>
    <dbReference type="NCBI Taxonomy" id="1618350"/>
    <lineage>
        <taxon>Bacteria</taxon>
        <taxon>Bacteria division CPR3</taxon>
    </lineage>
</organism>
<dbReference type="PANTHER" id="PTHR43024:SF1">
    <property type="entry name" value="UDP-N-ACETYLMURAMOYL-TRIPEPTIDE--D-ALANYL-D-ALANINE LIGASE"/>
    <property type="match status" value="1"/>
</dbReference>
<sequence length="490" mass="55863">MKKIFNILFPIFDWLYILQTLEYSSGNFGRWIIKNLLKRDLQKKKSLIFTPKIIVILLLSLFMMLLNLSLAIAVFSLFFHPNTLIIAIQLLIFIQIFFIYVWASNYLLDPLNDLIKTYYVSKASTKLDHHQKLIVIGVTGSYGKTSTKEILHQILSTKYKVLKTPSSYNTAVGVANVVLKELKNDHEIFIVEMGAYKKGEIKKICELTKPHIGIITGLNEQHLDRFKTIENTLKAKTELIEALPSNSVIALNFDNSYLRYYYNQNLRNQKKLKVIPYAVNEQVSWKAENIKVKIVADEIITSFELKIGEKQLKVETKLLGKHNILNIMGALAIAKQLKINPTDFKNIVQKLEASEHRLQLVPTNNGIMVIDDAYSANPSGFEAALDFLSELNDKRKIIVTPGIVELGNKEFEIHNKLGEKMGNICDYAILIGKQSGNNRIRGLLAGIEKSKFNKENLFTVDSLKEAQEKITKIVKIGDVILFENDLPDQY</sequence>
<proteinExistence type="predicted"/>
<evidence type="ECO:0000313" key="7">
    <source>
        <dbReference type="EMBL" id="KKP70278.1"/>
    </source>
</evidence>
<dbReference type="InterPro" id="IPR051046">
    <property type="entry name" value="MurCDEF_CellWall_CoF430Synth"/>
</dbReference>
<dbReference type="InterPro" id="IPR036565">
    <property type="entry name" value="Mur-like_cat_sf"/>
</dbReference>
<evidence type="ECO:0000256" key="2">
    <source>
        <dbReference type="ARBA" id="ARBA00022741"/>
    </source>
</evidence>
<feature type="transmembrane region" description="Helical" evidence="4">
    <location>
        <begin position="84"/>
        <end position="108"/>
    </location>
</feature>
<dbReference type="InterPro" id="IPR036615">
    <property type="entry name" value="Mur_ligase_C_dom_sf"/>
</dbReference>
<dbReference type="Pfam" id="PF02875">
    <property type="entry name" value="Mur_ligase_C"/>
    <property type="match status" value="1"/>
</dbReference>
<dbReference type="GO" id="GO:0005524">
    <property type="term" value="F:ATP binding"/>
    <property type="evidence" value="ECO:0007669"/>
    <property type="project" value="UniProtKB-KW"/>
</dbReference>
<dbReference type="Gene3D" id="3.90.190.20">
    <property type="entry name" value="Mur ligase, C-terminal domain"/>
    <property type="match status" value="1"/>
</dbReference>
<dbReference type="InterPro" id="IPR004101">
    <property type="entry name" value="Mur_ligase_C"/>
</dbReference>
<evidence type="ECO:0000256" key="1">
    <source>
        <dbReference type="ARBA" id="ARBA00022598"/>
    </source>
</evidence>
<keyword evidence="2" id="KW-0547">Nucleotide-binding</keyword>
<dbReference type="EMBL" id="LBQB01000001">
    <property type="protein sequence ID" value="KKP70278.1"/>
    <property type="molecule type" value="Genomic_DNA"/>
</dbReference>
<dbReference type="Pfam" id="PF08245">
    <property type="entry name" value="Mur_ligase_M"/>
    <property type="match status" value="1"/>
</dbReference>
<dbReference type="Gene3D" id="3.40.1190.10">
    <property type="entry name" value="Mur-like, catalytic domain"/>
    <property type="match status" value="1"/>
</dbReference>
<dbReference type="PATRIC" id="fig|1618350.3.peg.195"/>
<keyword evidence="1 7" id="KW-0436">Ligase</keyword>
<accession>A0A0G0BLH6</accession>
<comment type="caution">
    <text evidence="7">The sequence shown here is derived from an EMBL/GenBank/DDBJ whole genome shotgun (WGS) entry which is preliminary data.</text>
</comment>
<protein>
    <submittedName>
        <fullName evidence="7">UDP-N-acetylmuramoyl-tripeptide-D-alanyl-D-alanine ligase</fullName>
    </submittedName>
</protein>
<feature type="domain" description="Mur ligase central" evidence="6">
    <location>
        <begin position="138"/>
        <end position="334"/>
    </location>
</feature>
<reference evidence="7 8" key="1">
    <citation type="journal article" date="2015" name="Nature">
        <title>rRNA introns, odd ribosomes, and small enigmatic genomes across a large radiation of phyla.</title>
        <authorList>
            <person name="Brown C.T."/>
            <person name="Hug L.A."/>
            <person name="Thomas B.C."/>
            <person name="Sharon I."/>
            <person name="Castelle C.J."/>
            <person name="Singh A."/>
            <person name="Wilkins M.J."/>
            <person name="Williams K.H."/>
            <person name="Banfield J.F."/>
        </authorList>
    </citation>
    <scope>NUCLEOTIDE SEQUENCE [LARGE SCALE GENOMIC DNA]</scope>
</reference>
<evidence type="ECO:0000313" key="8">
    <source>
        <dbReference type="Proteomes" id="UP000034581"/>
    </source>
</evidence>
<dbReference type="SUPFAM" id="SSF53623">
    <property type="entry name" value="MurD-like peptide ligases, catalytic domain"/>
    <property type="match status" value="1"/>
</dbReference>
<evidence type="ECO:0000256" key="3">
    <source>
        <dbReference type="ARBA" id="ARBA00022840"/>
    </source>
</evidence>
<feature type="transmembrane region" description="Helical" evidence="4">
    <location>
        <begin position="53"/>
        <end position="78"/>
    </location>
</feature>
<dbReference type="STRING" id="1618350.UR67_C0001G0187"/>
<keyword evidence="3" id="KW-0067">ATP-binding</keyword>
<keyword evidence="4" id="KW-0472">Membrane</keyword>
<feature type="domain" description="Mur ligase C-terminal" evidence="5">
    <location>
        <begin position="356"/>
        <end position="482"/>
    </location>
</feature>
<dbReference type="InterPro" id="IPR013221">
    <property type="entry name" value="Mur_ligase_cen"/>
</dbReference>
<dbReference type="Proteomes" id="UP000034581">
    <property type="component" value="Unassembled WGS sequence"/>
</dbReference>
<keyword evidence="4" id="KW-1133">Transmembrane helix</keyword>
<dbReference type="PANTHER" id="PTHR43024">
    <property type="entry name" value="UDP-N-ACETYLMURAMOYL-TRIPEPTIDE--D-ALANYL-D-ALANINE LIGASE"/>
    <property type="match status" value="1"/>
</dbReference>